<dbReference type="EMBL" id="CAUWAG010000020">
    <property type="protein sequence ID" value="CAJ2513780.1"/>
    <property type="molecule type" value="Genomic_DNA"/>
</dbReference>
<comment type="caution">
    <text evidence="1">The sequence shown here is derived from an EMBL/GenBank/DDBJ whole genome shotgun (WGS) entry which is preliminary data.</text>
</comment>
<sequence>MVTIRAGESLKSAARKREEKIMDNINSLTIDEFKIYTCQEAQRNPRLSIGLHATSRLKLAGYFDAVDFDQCVQGAVGILNQHPVGKLAGLLPHEAVAAVGLLLERNLNKILVDVDVCSSYEIKEQAFKAVLDITEGYLRSKTELARPYQTRRILADALQWAIDQIQPEEQLQLAAGPHGFGDDAVSTWCIQSLMHMTQLAERHNCIMVMRTLRGILDNLEDLAANGYHEHEYEEDDSEDDNDDGAEADADMHVEDDSEDEDQDNNADADANVDMHADDDMREGTASSDAQLDAYYSSVIHADDDGADMHASASLVADAEFNASLKAYFRGPGITADDHDDAEVDESQFIPGLLRTQQARQARLARLVQQVQQVQEAQQVQQPGPGHCWVA</sequence>
<organism evidence="1 2">
    <name type="scientific">Anthostomella pinea</name>
    <dbReference type="NCBI Taxonomy" id="933095"/>
    <lineage>
        <taxon>Eukaryota</taxon>
        <taxon>Fungi</taxon>
        <taxon>Dikarya</taxon>
        <taxon>Ascomycota</taxon>
        <taxon>Pezizomycotina</taxon>
        <taxon>Sordariomycetes</taxon>
        <taxon>Xylariomycetidae</taxon>
        <taxon>Xylariales</taxon>
        <taxon>Xylariaceae</taxon>
        <taxon>Anthostomella</taxon>
    </lineage>
</organism>
<name>A0AAI8VZR9_9PEZI</name>
<dbReference type="Proteomes" id="UP001295740">
    <property type="component" value="Unassembled WGS sequence"/>
</dbReference>
<reference evidence="1" key="1">
    <citation type="submission" date="2023-10" db="EMBL/GenBank/DDBJ databases">
        <authorList>
            <person name="Hackl T."/>
        </authorList>
    </citation>
    <scope>NUCLEOTIDE SEQUENCE</scope>
</reference>
<keyword evidence="2" id="KW-1185">Reference proteome</keyword>
<gene>
    <name evidence="1" type="ORF">KHLLAP_LOCUS14248</name>
</gene>
<proteinExistence type="predicted"/>
<accession>A0AAI8VZR9</accession>
<dbReference type="AlphaFoldDB" id="A0AAI8VZR9"/>
<evidence type="ECO:0000313" key="1">
    <source>
        <dbReference type="EMBL" id="CAJ2513780.1"/>
    </source>
</evidence>
<evidence type="ECO:0000313" key="2">
    <source>
        <dbReference type="Proteomes" id="UP001295740"/>
    </source>
</evidence>
<protein>
    <submittedName>
        <fullName evidence="1">Uu.00g018990.m01.CDS01</fullName>
    </submittedName>
</protein>